<dbReference type="NCBIfam" id="TIGR04222">
    <property type="entry name" value="near_uncomplex"/>
    <property type="match status" value="1"/>
</dbReference>
<keyword evidence="2" id="KW-0472">Membrane</keyword>
<name>A0ABD6PW29_9BURK</name>
<dbReference type="InterPro" id="IPR026467">
    <property type="entry name" value="Ser/Gly_Cys_C_dom"/>
</dbReference>
<evidence type="ECO:0000313" key="4">
    <source>
        <dbReference type="Proteomes" id="UP000183667"/>
    </source>
</evidence>
<feature type="compositionally biased region" description="Basic and acidic residues" evidence="1">
    <location>
        <begin position="166"/>
        <end position="178"/>
    </location>
</feature>
<keyword evidence="2" id="KW-0812">Transmembrane</keyword>
<feature type="compositionally biased region" description="Low complexity" evidence="1">
    <location>
        <begin position="179"/>
        <end position="189"/>
    </location>
</feature>
<feature type="transmembrane region" description="Helical" evidence="2">
    <location>
        <begin position="228"/>
        <end position="249"/>
    </location>
</feature>
<gene>
    <name evidence="3" type="ORF">BGV66_29035</name>
</gene>
<dbReference type="RefSeq" id="WP_071768366.1">
    <property type="nucleotide sequence ID" value="NZ_MEAU01000056.1"/>
</dbReference>
<feature type="transmembrane region" description="Helical" evidence="2">
    <location>
        <begin position="374"/>
        <end position="391"/>
    </location>
</feature>
<evidence type="ECO:0008006" key="5">
    <source>
        <dbReference type="Google" id="ProtNLM"/>
    </source>
</evidence>
<dbReference type="Proteomes" id="UP000183667">
    <property type="component" value="Unassembled WGS sequence"/>
</dbReference>
<feature type="transmembrane region" description="Helical" evidence="2">
    <location>
        <begin position="397"/>
        <end position="415"/>
    </location>
</feature>
<feature type="compositionally biased region" description="Low complexity" evidence="1">
    <location>
        <begin position="491"/>
        <end position="529"/>
    </location>
</feature>
<organism evidence="3 4">
    <name type="scientific">Burkholderia ubonensis</name>
    <dbReference type="NCBI Taxonomy" id="101571"/>
    <lineage>
        <taxon>Bacteria</taxon>
        <taxon>Pseudomonadati</taxon>
        <taxon>Pseudomonadota</taxon>
        <taxon>Betaproteobacteria</taxon>
        <taxon>Burkholderiales</taxon>
        <taxon>Burkholderiaceae</taxon>
        <taxon>Burkholderia</taxon>
        <taxon>Burkholderia cepacia complex</taxon>
    </lineage>
</organism>
<proteinExistence type="predicted"/>
<accession>A0ABD6PW29</accession>
<dbReference type="AlphaFoldDB" id="A0ABD6PW29"/>
<feature type="transmembrane region" description="Helical" evidence="2">
    <location>
        <begin position="450"/>
        <end position="469"/>
    </location>
</feature>
<protein>
    <recommendedName>
        <fullName evidence="5">TIGR04222 domain-containing membrane protein</fullName>
    </recommendedName>
</protein>
<feature type="region of interest" description="Disordered" evidence="1">
    <location>
        <begin position="152"/>
        <end position="189"/>
    </location>
</feature>
<reference evidence="4" key="1">
    <citation type="submission" date="2016-08" db="EMBL/GenBank/DDBJ databases">
        <title>Population biology and virulence potential of Burkholderia ubonensis.</title>
        <authorList>
            <person name="Price E.P."/>
            <person name="Currie B.J."/>
            <person name="Wagner D.M."/>
        </authorList>
    </citation>
    <scope>NUCLEOTIDE SEQUENCE [LARGE SCALE GENOMIC DNA]</scope>
    <source>
        <strain evidence="4">MSMB0103</strain>
    </source>
</reference>
<evidence type="ECO:0000256" key="2">
    <source>
        <dbReference type="SAM" id="Phobius"/>
    </source>
</evidence>
<sequence length="529" mass="56227">MAPFPTPVAAAATDADALTDPQRALLARLQAYTPDAPDAPLPYSRRLAEAEHWPYAHALAVIDEYKRFAFLAQAAGHPVTPSHAVDAAWHLHLQYTREYWSVFCADVLRAPLHHVPGAGAPDEAAKYEQQYRQTLDSYRRLFGCEPPAAIWPRPLDEPADAPAQRAEPRVGQSRERAAPSRAAPSRAARAQGWRRVAKFAWPAAAISVAATCASASDFNVLDLAGPEFLAFYVPLCIAALLLIAGLQWIEYRYRAWGTRARESSPDLSAEEAAYLAGGGSRMAQVATLSLVHGGAIELVHQANGWRVRIGDPQHAGAYGADWEWLRKQLGGETSCHAFRQHLAWREGHCEVALRRKGWLWAPGEMRAAWMAARAILLLVLGVGAVKLAIGLSRGRPVLLLMIFMAAFMAAYHFVVGRLPGIGRGGVTHGGQAALDAHRNERQGDRATPDGLLWTAALFGAGALAGTVWAEHMGALMAPPPVVAAKTGGSSGSSDSDAGDSSSSSSCGASSACSSSSSCSSSSCGGCSSS</sequence>
<evidence type="ECO:0000313" key="3">
    <source>
        <dbReference type="EMBL" id="OJA40386.1"/>
    </source>
</evidence>
<keyword evidence="2" id="KW-1133">Transmembrane helix</keyword>
<evidence type="ECO:0000256" key="1">
    <source>
        <dbReference type="SAM" id="MobiDB-lite"/>
    </source>
</evidence>
<dbReference type="EMBL" id="MEAU01000056">
    <property type="protein sequence ID" value="OJA40386.1"/>
    <property type="molecule type" value="Genomic_DNA"/>
</dbReference>
<comment type="caution">
    <text evidence="3">The sequence shown here is derived from an EMBL/GenBank/DDBJ whole genome shotgun (WGS) entry which is preliminary data.</text>
</comment>
<feature type="region of interest" description="Disordered" evidence="1">
    <location>
        <begin position="483"/>
        <end position="529"/>
    </location>
</feature>